<reference evidence="2 3" key="1">
    <citation type="submission" date="2018-03" db="EMBL/GenBank/DDBJ databases">
        <title>Draft Genome Sequences of the Obligatory Marine Myxobacteria Enhygromyxa salina SWB005.</title>
        <authorList>
            <person name="Poehlein A."/>
            <person name="Moghaddam J.A."/>
            <person name="Harms H."/>
            <person name="Alanjari M."/>
            <person name="Koenig G.M."/>
            <person name="Daniel R."/>
            <person name="Schaeberle T.F."/>
        </authorList>
    </citation>
    <scope>NUCLEOTIDE SEQUENCE [LARGE SCALE GENOMIC DNA]</scope>
    <source>
        <strain evidence="2 3">SWB005</strain>
    </source>
</reference>
<protein>
    <recommendedName>
        <fullName evidence="4">Yip1 domain protein</fullName>
    </recommendedName>
</protein>
<organism evidence="2 3">
    <name type="scientific">Enhygromyxa salina</name>
    <dbReference type="NCBI Taxonomy" id="215803"/>
    <lineage>
        <taxon>Bacteria</taxon>
        <taxon>Pseudomonadati</taxon>
        <taxon>Myxococcota</taxon>
        <taxon>Polyangia</taxon>
        <taxon>Nannocystales</taxon>
        <taxon>Nannocystaceae</taxon>
        <taxon>Enhygromyxa</taxon>
    </lineage>
</organism>
<keyword evidence="3" id="KW-1185">Reference proteome</keyword>
<sequence length="317" mass="33248">MYGRGAKGYTPRTLAATASRAAPGNSATAPPATCARCGEPFAGPEDRRAQLRAPDLCRACHLDPRARSLPLETEIGKSWVIRCAKTLLRLITSPSACFRVVEEPVSHARILAFLATLRLPLWLLALGWAGIAGLLADGPGPLKRPSILVELLAAASPGPGDAPLGAQTADVLRLWLLLLVPVGLPMLYFFGGVLAHMGMALTGGARRSIGATMRAVGLALAPSLTLVAISDLLVVGVGVEPEIWIVLLGVAALLGAVLLALALARTHSTSLIRGLLVAGLPAVLFASIMIGRGLLEYYRLPFMPAPEIESYAPYPIR</sequence>
<comment type="caution">
    <text evidence="2">The sequence shown here is derived from an EMBL/GenBank/DDBJ whole genome shotgun (WGS) entry which is preliminary data.</text>
</comment>
<feature type="transmembrane region" description="Helical" evidence="1">
    <location>
        <begin position="243"/>
        <end position="263"/>
    </location>
</feature>
<evidence type="ECO:0000313" key="3">
    <source>
        <dbReference type="Proteomes" id="UP000237968"/>
    </source>
</evidence>
<name>A0A2S9YKZ6_9BACT</name>
<keyword evidence="1" id="KW-0812">Transmembrane</keyword>
<proteinExistence type="predicted"/>
<evidence type="ECO:0000313" key="2">
    <source>
        <dbReference type="EMBL" id="PRQ05785.1"/>
    </source>
</evidence>
<evidence type="ECO:0000256" key="1">
    <source>
        <dbReference type="SAM" id="Phobius"/>
    </source>
</evidence>
<dbReference type="Proteomes" id="UP000237968">
    <property type="component" value="Unassembled WGS sequence"/>
</dbReference>
<evidence type="ECO:0008006" key="4">
    <source>
        <dbReference type="Google" id="ProtNLM"/>
    </source>
</evidence>
<keyword evidence="1" id="KW-0472">Membrane</keyword>
<dbReference type="EMBL" id="PVNK01000005">
    <property type="protein sequence ID" value="PRQ05785.1"/>
    <property type="molecule type" value="Genomic_DNA"/>
</dbReference>
<feature type="transmembrane region" description="Helical" evidence="1">
    <location>
        <begin position="216"/>
        <end position="237"/>
    </location>
</feature>
<accession>A0A2S9YKZ6</accession>
<keyword evidence="1" id="KW-1133">Transmembrane helix</keyword>
<dbReference type="AlphaFoldDB" id="A0A2S9YKZ6"/>
<feature type="transmembrane region" description="Helical" evidence="1">
    <location>
        <begin position="275"/>
        <end position="295"/>
    </location>
</feature>
<feature type="transmembrane region" description="Helical" evidence="1">
    <location>
        <begin position="174"/>
        <end position="195"/>
    </location>
</feature>
<feature type="transmembrane region" description="Helical" evidence="1">
    <location>
        <begin position="119"/>
        <end position="136"/>
    </location>
</feature>
<gene>
    <name evidence="2" type="ORF">ENSA5_01050</name>
</gene>